<evidence type="ECO:0000313" key="2">
    <source>
        <dbReference type="EMBL" id="KAL0134539.1"/>
    </source>
</evidence>
<protein>
    <submittedName>
        <fullName evidence="2">Uncharacterized protein</fullName>
    </submittedName>
</protein>
<dbReference type="Proteomes" id="UP001430953">
    <property type="component" value="Unassembled WGS sequence"/>
</dbReference>
<keyword evidence="1" id="KW-0472">Membrane</keyword>
<name>A0AAW2H4N8_9HYME</name>
<organism evidence="2 3">
    <name type="scientific">Cardiocondyla obscurior</name>
    <dbReference type="NCBI Taxonomy" id="286306"/>
    <lineage>
        <taxon>Eukaryota</taxon>
        <taxon>Metazoa</taxon>
        <taxon>Ecdysozoa</taxon>
        <taxon>Arthropoda</taxon>
        <taxon>Hexapoda</taxon>
        <taxon>Insecta</taxon>
        <taxon>Pterygota</taxon>
        <taxon>Neoptera</taxon>
        <taxon>Endopterygota</taxon>
        <taxon>Hymenoptera</taxon>
        <taxon>Apocrita</taxon>
        <taxon>Aculeata</taxon>
        <taxon>Formicoidea</taxon>
        <taxon>Formicidae</taxon>
        <taxon>Myrmicinae</taxon>
        <taxon>Cardiocondyla</taxon>
    </lineage>
</organism>
<reference evidence="2 3" key="1">
    <citation type="submission" date="2023-03" db="EMBL/GenBank/DDBJ databases">
        <title>High recombination rates correlate with genetic variation in Cardiocondyla obscurior ants.</title>
        <authorList>
            <person name="Errbii M."/>
        </authorList>
    </citation>
    <scope>NUCLEOTIDE SEQUENCE [LARGE SCALE GENOMIC DNA]</scope>
    <source>
        <strain evidence="2">Alpha-2009</strain>
        <tissue evidence="2">Whole body</tissue>
    </source>
</reference>
<sequence>MRKWQLSEVHTIDDKSIGISHREYQSTSIDFGRNSNRVSTTTTIERRCTSIKDTEIESTEYRPKKEKALVNRIKTRNFLIYYVLHIFHLFFLTL</sequence>
<keyword evidence="1" id="KW-0812">Transmembrane</keyword>
<evidence type="ECO:0000313" key="3">
    <source>
        <dbReference type="Proteomes" id="UP001430953"/>
    </source>
</evidence>
<dbReference type="AlphaFoldDB" id="A0AAW2H4N8"/>
<dbReference type="EMBL" id="JADYXP020000001">
    <property type="protein sequence ID" value="KAL0134539.1"/>
    <property type="molecule type" value="Genomic_DNA"/>
</dbReference>
<keyword evidence="3" id="KW-1185">Reference proteome</keyword>
<gene>
    <name evidence="2" type="ORF">PUN28_001372</name>
</gene>
<proteinExistence type="predicted"/>
<keyword evidence="1" id="KW-1133">Transmembrane helix</keyword>
<comment type="caution">
    <text evidence="2">The sequence shown here is derived from an EMBL/GenBank/DDBJ whole genome shotgun (WGS) entry which is preliminary data.</text>
</comment>
<accession>A0AAW2H4N8</accession>
<feature type="transmembrane region" description="Helical" evidence="1">
    <location>
        <begin position="75"/>
        <end position="93"/>
    </location>
</feature>
<evidence type="ECO:0000256" key="1">
    <source>
        <dbReference type="SAM" id="Phobius"/>
    </source>
</evidence>